<dbReference type="Pfam" id="PF22725">
    <property type="entry name" value="GFO_IDH_MocA_C3"/>
    <property type="match status" value="1"/>
</dbReference>
<protein>
    <recommendedName>
        <fullName evidence="5">Oxidoreductase</fullName>
    </recommendedName>
</protein>
<dbReference type="InterPro" id="IPR000683">
    <property type="entry name" value="Gfo/Idh/MocA-like_OxRdtase_N"/>
</dbReference>
<dbReference type="KEGG" id="gjf:M493_10835"/>
<dbReference type="PANTHER" id="PTHR43377">
    <property type="entry name" value="BILIVERDIN REDUCTASE A"/>
    <property type="match status" value="1"/>
</dbReference>
<organism evidence="3 4">
    <name type="scientific">Geobacillus genomosp. 3</name>
    <dbReference type="NCBI Taxonomy" id="1921421"/>
    <lineage>
        <taxon>Bacteria</taxon>
        <taxon>Bacillati</taxon>
        <taxon>Bacillota</taxon>
        <taxon>Bacilli</taxon>
        <taxon>Bacillales</taxon>
        <taxon>Anoxybacillaceae</taxon>
        <taxon>Geobacillus</taxon>
    </lineage>
</organism>
<dbReference type="Pfam" id="PF01408">
    <property type="entry name" value="GFO_IDH_MocA"/>
    <property type="match status" value="1"/>
</dbReference>
<dbReference type="SUPFAM" id="SSF55347">
    <property type="entry name" value="Glyceraldehyde-3-phosphate dehydrogenase-like, C-terminal domain"/>
    <property type="match status" value="1"/>
</dbReference>
<dbReference type="PANTHER" id="PTHR43377:SF1">
    <property type="entry name" value="BILIVERDIN REDUCTASE A"/>
    <property type="match status" value="1"/>
</dbReference>
<feature type="domain" description="GFO/IDH/MocA-like oxidoreductase" evidence="2">
    <location>
        <begin position="138"/>
        <end position="224"/>
    </location>
</feature>
<dbReference type="STRING" id="1921421.M493_10835"/>
<dbReference type="OrthoDB" id="9815825at2"/>
<dbReference type="InterPro" id="IPR036291">
    <property type="entry name" value="NAD(P)-bd_dom_sf"/>
</dbReference>
<evidence type="ECO:0000313" key="4">
    <source>
        <dbReference type="Proteomes" id="UP000015500"/>
    </source>
</evidence>
<dbReference type="InterPro" id="IPR055170">
    <property type="entry name" value="GFO_IDH_MocA-like_dom"/>
</dbReference>
<evidence type="ECO:0000259" key="2">
    <source>
        <dbReference type="Pfam" id="PF22725"/>
    </source>
</evidence>
<sequence>MKIVLLGYGSMGKVHLNAYLRMKNVEVVGIYSTSNRGRVHDIPFVNCLDDALNLDAEAVDICLPTFLHRGAFERALAKGKHVFLEKPVAHTFEDLQAMKEAAAKSDKKVMVGQVLRYFPEYRRLRERLDPTKPTSALCSRRAKLPEGMGDWFLDCSKSGGVILDLSLHDIDYLRWVLGPVSRIYAQTDREHYYALITMRHQNGSISRIEGSWRYPGGFAQEIELAQEGQLFSYSNKQSAPLHVYTERSPESEAVELPAVALRNDPWYKELSDFITAIKENKDVPIPFEEAIESTTLALLAIESARRGQPIAVE</sequence>
<name>S5ZPN8_GEOG3</name>
<dbReference type="GO" id="GO:0000166">
    <property type="term" value="F:nucleotide binding"/>
    <property type="evidence" value="ECO:0007669"/>
    <property type="project" value="InterPro"/>
</dbReference>
<evidence type="ECO:0000313" key="3">
    <source>
        <dbReference type="EMBL" id="AGT32428.1"/>
    </source>
</evidence>
<evidence type="ECO:0000259" key="1">
    <source>
        <dbReference type="Pfam" id="PF01408"/>
    </source>
</evidence>
<feature type="domain" description="Gfo/Idh/MocA-like oxidoreductase N-terminal" evidence="1">
    <location>
        <begin position="1"/>
        <end position="112"/>
    </location>
</feature>
<dbReference type="Gene3D" id="3.40.50.720">
    <property type="entry name" value="NAD(P)-binding Rossmann-like Domain"/>
    <property type="match status" value="1"/>
</dbReference>
<dbReference type="SUPFAM" id="SSF51735">
    <property type="entry name" value="NAD(P)-binding Rossmann-fold domains"/>
    <property type="match status" value="1"/>
</dbReference>
<dbReference type="AlphaFoldDB" id="S5ZPN8"/>
<dbReference type="InterPro" id="IPR051450">
    <property type="entry name" value="Gfo/Idh/MocA_Oxidoreductases"/>
</dbReference>
<dbReference type="RefSeq" id="WP_020960228.1">
    <property type="nucleotide sequence ID" value="NC_022080.4"/>
</dbReference>
<proteinExistence type="predicted"/>
<dbReference type="HOGENOM" id="CLU_023194_1_2_9"/>
<dbReference type="EMBL" id="CP006254">
    <property type="protein sequence ID" value="AGT32428.1"/>
    <property type="molecule type" value="Genomic_DNA"/>
</dbReference>
<keyword evidence="4" id="KW-1185">Reference proteome</keyword>
<evidence type="ECO:0008006" key="5">
    <source>
        <dbReference type="Google" id="ProtNLM"/>
    </source>
</evidence>
<dbReference type="Proteomes" id="UP000015500">
    <property type="component" value="Chromosome"/>
</dbReference>
<accession>S5ZPN8</accession>
<dbReference type="PATRIC" id="fig|1345697.3.peg.2098"/>
<reference evidence="3 4" key="1">
    <citation type="journal article" date="2014" name="Genome Announc.">
        <title>Complete Genome Sequence of the Thermophilic Polychlorinated Biphenyl Degrader Geobacillus sp. Strain JF8 (NBRC 109937).</title>
        <authorList>
            <person name="Shintani M."/>
            <person name="Ohtsubo Y."/>
            <person name="Fukuda K."/>
            <person name="Hosoyama A."/>
            <person name="Ohji S."/>
            <person name="Yamazoe A."/>
            <person name="Fujita N."/>
            <person name="Nagata Y."/>
            <person name="Tsuda M."/>
            <person name="Hatta T."/>
            <person name="Kimbara K."/>
        </authorList>
    </citation>
    <scope>NUCLEOTIDE SEQUENCE [LARGE SCALE GENOMIC DNA]</scope>
    <source>
        <strain evidence="3 4">JF8</strain>
    </source>
</reference>
<dbReference type="Gene3D" id="3.30.360.10">
    <property type="entry name" value="Dihydrodipicolinate Reductase, domain 2"/>
    <property type="match status" value="1"/>
</dbReference>
<gene>
    <name evidence="3" type="ORF">M493_10835</name>
</gene>